<sequence>MLSMSKNSFKIKHPLPDTVPRSPKSPHMSRKRNGNFHSLQCIAGEYIQEVADHVKKSSSSRDGEGHIPGTLYCTNLRVAFLPDSSPNNENDSCCLFMCSDYEVALPCIGKLVAANSFTKAKVLTSTSTLKFIPEELIIYCRDFRVLRFQFHENGLEPQAFRVTMAIAQAQENSGRDTCYEYLALKNLENSCLARQDIQLQEGFSVVLFETLCDWEEELKRLSAAGWRVSPVNERFDMSTSLPKYLWVPNRFLDNELKRAFVHFNERRIPRLCWHHTNGSDLLRAANFHTNSDPEKEDIRAIETLLFAGHSQCIIVEATADLPSLPEIHQSYSKLWNLSLCLADTSVAPSDEKWLSSLENTRWLDHVRLCLKKASEVTLLLTEKSRSVVLQESDDRDLNCLLASLVQILSDPYNRTIHGFQSLIQKEWVAAGHPFLQRLNVLQKNDQDESPVFFLFLDSIWQLLQQFPQSFEFTEAYLMAIYDSCFIPFSSSFLFNCQWERSRKNQNHFLNQIYTPINGWQENLCSEILQKGGYPIKNVGHTNLSTVWNWLLRSNPWQIAQFRNPWYNENKLSNGGTLNKNFLFKYGDKMENSSSEKRTLYIFSKGSLSLQSHIFPWKNGILSKKSFHRVQALETSREERSWKGKSNGSFIYHNDLLLLPSHTGTSIRLWKRCYLRGNPQVQVGLFASNVGKLTEELDLLQKRLTYLQARASYSMALENEQQFSPQERRANEQKKRKKRLSVTARGKKKAGKGEEEEFGIGSR</sequence>
<dbReference type="SUPFAM" id="SSF50729">
    <property type="entry name" value="PH domain-like"/>
    <property type="match status" value="1"/>
</dbReference>
<gene>
    <name evidence="4" type="primary">MTMR11</name>
</gene>
<dbReference type="GeneTree" id="ENSGT00940000160276"/>
<dbReference type="GO" id="GO:0046856">
    <property type="term" value="P:phosphatidylinositol dephosphorylation"/>
    <property type="evidence" value="ECO:0007669"/>
    <property type="project" value="TreeGrafter"/>
</dbReference>
<evidence type="ECO:0000256" key="2">
    <source>
        <dbReference type="SAM" id="MobiDB-lite"/>
    </source>
</evidence>
<dbReference type="OrthoDB" id="271628at2759"/>
<reference evidence="4" key="2">
    <citation type="submission" date="2025-09" db="UniProtKB">
        <authorList>
            <consortium name="Ensembl"/>
        </authorList>
    </citation>
    <scope>IDENTIFICATION</scope>
</reference>
<feature type="domain" description="Myotubularin phosphatase" evidence="3">
    <location>
        <begin position="208"/>
        <end position="673"/>
    </location>
</feature>
<dbReference type="GO" id="GO:0016020">
    <property type="term" value="C:membrane"/>
    <property type="evidence" value="ECO:0007669"/>
    <property type="project" value="TreeGrafter"/>
</dbReference>
<dbReference type="GO" id="GO:0005737">
    <property type="term" value="C:cytoplasm"/>
    <property type="evidence" value="ECO:0007669"/>
    <property type="project" value="Ensembl"/>
</dbReference>
<dbReference type="InterPro" id="IPR029021">
    <property type="entry name" value="Prot-tyrosine_phosphatase-like"/>
</dbReference>
<evidence type="ECO:0000259" key="3">
    <source>
        <dbReference type="PROSITE" id="PS51339"/>
    </source>
</evidence>
<evidence type="ECO:0000313" key="4">
    <source>
        <dbReference type="Ensembl" id="ENSNNAP00000024537.1"/>
    </source>
</evidence>
<feature type="compositionally biased region" description="Acidic residues" evidence="2">
    <location>
        <begin position="753"/>
        <end position="762"/>
    </location>
</feature>
<dbReference type="PANTHER" id="PTHR10807">
    <property type="entry name" value="MYOTUBULARIN-RELATED"/>
    <property type="match status" value="1"/>
</dbReference>
<dbReference type="InterPro" id="IPR030564">
    <property type="entry name" value="Myotubularin"/>
</dbReference>
<feature type="region of interest" description="Disordered" evidence="2">
    <location>
        <begin position="1"/>
        <end position="32"/>
    </location>
</feature>
<evidence type="ECO:0000313" key="5">
    <source>
        <dbReference type="Proteomes" id="UP000694559"/>
    </source>
</evidence>
<dbReference type="CDD" id="cd14595">
    <property type="entry name" value="PTP-MTMR11"/>
    <property type="match status" value="1"/>
</dbReference>
<dbReference type="InterPro" id="IPR010569">
    <property type="entry name" value="Myotubularin-like_Pase_dom"/>
</dbReference>
<evidence type="ECO:0000256" key="1">
    <source>
        <dbReference type="ARBA" id="ARBA00007471"/>
    </source>
</evidence>
<accession>A0A8C6Y941</accession>
<dbReference type="PROSITE" id="PS51339">
    <property type="entry name" value="PPASE_MYOTUBULARIN"/>
    <property type="match status" value="1"/>
</dbReference>
<reference evidence="4" key="1">
    <citation type="submission" date="2025-08" db="UniProtKB">
        <authorList>
            <consortium name="Ensembl"/>
        </authorList>
    </citation>
    <scope>IDENTIFICATION</scope>
</reference>
<dbReference type="AlphaFoldDB" id="A0A8C6Y941"/>
<feature type="compositionally biased region" description="Basic residues" evidence="2">
    <location>
        <begin position="733"/>
        <end position="749"/>
    </location>
</feature>
<dbReference type="SUPFAM" id="SSF52799">
    <property type="entry name" value="(Phosphotyrosine protein) phosphatases II"/>
    <property type="match status" value="1"/>
</dbReference>
<dbReference type="Proteomes" id="UP000694559">
    <property type="component" value="Unplaced"/>
</dbReference>
<comment type="similarity">
    <text evidence="1">Belongs to the protein-tyrosine phosphatase family. Non-receptor class myotubularin subfamily.</text>
</comment>
<dbReference type="OMA" id="PINERFD"/>
<proteinExistence type="inferred from homology"/>
<dbReference type="InterPro" id="IPR022587">
    <property type="entry name" value="MTMR12-like_C"/>
</dbReference>
<dbReference type="Pfam" id="PF06602">
    <property type="entry name" value="Myotub-related"/>
    <property type="match status" value="2"/>
</dbReference>
<protein>
    <submittedName>
        <fullName evidence="4">Myotubularin related protein 11</fullName>
    </submittedName>
</protein>
<dbReference type="Ensembl" id="ENSNNAT00000025718.1">
    <property type="protein sequence ID" value="ENSNNAP00000024537.1"/>
    <property type="gene ID" value="ENSNNAG00000016103.1"/>
</dbReference>
<feature type="region of interest" description="Disordered" evidence="2">
    <location>
        <begin position="718"/>
        <end position="762"/>
    </location>
</feature>
<name>A0A8C6Y941_NAJNA</name>
<dbReference type="Pfam" id="PF12578">
    <property type="entry name" value="3-PAP"/>
    <property type="match status" value="1"/>
</dbReference>
<dbReference type="PANTHER" id="PTHR10807:SF51">
    <property type="entry name" value="MYOTUBULARIN-RELATED PROTEIN 11"/>
    <property type="match status" value="1"/>
</dbReference>
<organism evidence="4 5">
    <name type="scientific">Naja naja</name>
    <name type="common">Indian cobra</name>
    <dbReference type="NCBI Taxonomy" id="35670"/>
    <lineage>
        <taxon>Eukaryota</taxon>
        <taxon>Metazoa</taxon>
        <taxon>Chordata</taxon>
        <taxon>Craniata</taxon>
        <taxon>Vertebrata</taxon>
        <taxon>Euteleostomi</taxon>
        <taxon>Lepidosauria</taxon>
        <taxon>Squamata</taxon>
        <taxon>Bifurcata</taxon>
        <taxon>Unidentata</taxon>
        <taxon>Episquamata</taxon>
        <taxon>Toxicofera</taxon>
        <taxon>Serpentes</taxon>
        <taxon>Colubroidea</taxon>
        <taxon>Elapidae</taxon>
        <taxon>Elapinae</taxon>
        <taxon>Naja</taxon>
    </lineage>
</organism>
<keyword evidence="5" id="KW-1185">Reference proteome</keyword>